<keyword evidence="2" id="KW-0732">Signal</keyword>
<feature type="chain" id="PRO_5032978470" evidence="2">
    <location>
        <begin position="27"/>
        <end position="269"/>
    </location>
</feature>
<gene>
    <name evidence="3" type="ORF">PGLA2088_LOCUS16163</name>
</gene>
<dbReference type="EMBL" id="CAJNNW010020372">
    <property type="protein sequence ID" value="CAE8666143.1"/>
    <property type="molecule type" value="Genomic_DNA"/>
</dbReference>
<sequence>MSSRSIRGLMAFALLLTALAAGVVQPYSCKGDCKGARAQVLLQTGSVGHRFSAHGSGDKLQLASMSLSEESSLVEGFVNEVLTSGKPLTGIQKEIIERLNETFDLENKSQSVATLNSQQSSLGSGHTECVAQQGSLQGQHKIKQEELTAYLTALQPPSSVVPEQRALTPDMDNYITQNLEFFENFQSSYASLKAQISTLEAEVENKTAGCAEGRLIFDAKFCLWKTEVENAKGNYLHCRTQAGNLYQETLKTAHSNAEGRRADRDALVK</sequence>
<evidence type="ECO:0000256" key="2">
    <source>
        <dbReference type="SAM" id="SignalP"/>
    </source>
</evidence>
<feature type="signal peptide" evidence="2">
    <location>
        <begin position="1"/>
        <end position="26"/>
    </location>
</feature>
<feature type="non-terminal residue" evidence="3">
    <location>
        <position position="1"/>
    </location>
</feature>
<protein>
    <submittedName>
        <fullName evidence="3">Uncharacterized protein</fullName>
    </submittedName>
</protein>
<feature type="coiled-coil region" evidence="1">
    <location>
        <begin position="182"/>
        <end position="209"/>
    </location>
</feature>
<organism evidence="3 4">
    <name type="scientific">Polarella glacialis</name>
    <name type="common">Dinoflagellate</name>
    <dbReference type="NCBI Taxonomy" id="89957"/>
    <lineage>
        <taxon>Eukaryota</taxon>
        <taxon>Sar</taxon>
        <taxon>Alveolata</taxon>
        <taxon>Dinophyceae</taxon>
        <taxon>Suessiales</taxon>
        <taxon>Suessiaceae</taxon>
        <taxon>Polarella</taxon>
    </lineage>
</organism>
<evidence type="ECO:0000313" key="4">
    <source>
        <dbReference type="Proteomes" id="UP000626109"/>
    </source>
</evidence>
<proteinExistence type="predicted"/>
<comment type="caution">
    <text evidence="3">The sequence shown here is derived from an EMBL/GenBank/DDBJ whole genome shotgun (WGS) entry which is preliminary data.</text>
</comment>
<evidence type="ECO:0000256" key="1">
    <source>
        <dbReference type="SAM" id="Coils"/>
    </source>
</evidence>
<dbReference type="AlphaFoldDB" id="A0A813J6I8"/>
<accession>A0A813J6I8</accession>
<evidence type="ECO:0000313" key="3">
    <source>
        <dbReference type="EMBL" id="CAE8666143.1"/>
    </source>
</evidence>
<dbReference type="Proteomes" id="UP000626109">
    <property type="component" value="Unassembled WGS sequence"/>
</dbReference>
<keyword evidence="1" id="KW-0175">Coiled coil</keyword>
<reference evidence="3" key="1">
    <citation type="submission" date="2021-02" db="EMBL/GenBank/DDBJ databases">
        <authorList>
            <person name="Dougan E. K."/>
            <person name="Rhodes N."/>
            <person name="Thang M."/>
            <person name="Chan C."/>
        </authorList>
    </citation>
    <scope>NUCLEOTIDE SEQUENCE</scope>
</reference>
<name>A0A813J6I8_POLGL</name>